<reference evidence="5 6" key="1">
    <citation type="journal article" date="2017" name="Genome Biol. Evol.">
        <title>Phytophthora megakarya and P. palmivora, closely related causal agents of cacao black pod rot, underwent increases in genome sizes and gene numbers by different mechanisms.</title>
        <authorList>
            <person name="Ali S.S."/>
            <person name="Shao J."/>
            <person name="Lary D.J."/>
            <person name="Kronmiller B."/>
            <person name="Shen D."/>
            <person name="Strem M.D."/>
            <person name="Amoako-Attah I."/>
            <person name="Akrofi A.Y."/>
            <person name="Begoude B.A."/>
            <person name="Ten Hoopen G.M."/>
            <person name="Coulibaly K."/>
            <person name="Kebe B.I."/>
            <person name="Melnick R.L."/>
            <person name="Guiltinan M.J."/>
            <person name="Tyler B.M."/>
            <person name="Meinhardt L.W."/>
            <person name="Bailey B.A."/>
        </authorList>
    </citation>
    <scope>NUCLEOTIDE SEQUENCE [LARGE SCALE GENOMIC DNA]</scope>
    <source>
        <strain evidence="6">sbr112.9</strain>
    </source>
</reference>
<keyword evidence="3" id="KW-0233">DNA recombination</keyword>
<organism evidence="5 6">
    <name type="scientific">Phytophthora palmivora</name>
    <dbReference type="NCBI Taxonomy" id="4796"/>
    <lineage>
        <taxon>Eukaryota</taxon>
        <taxon>Sar</taxon>
        <taxon>Stramenopiles</taxon>
        <taxon>Oomycota</taxon>
        <taxon>Peronosporomycetes</taxon>
        <taxon>Peronosporales</taxon>
        <taxon>Peronosporaceae</taxon>
        <taxon>Phytophthora</taxon>
    </lineage>
</organism>
<evidence type="ECO:0000313" key="5">
    <source>
        <dbReference type="EMBL" id="POM65240.1"/>
    </source>
</evidence>
<name>A0A2P4XI73_9STRA</name>
<comment type="caution">
    <text evidence="5">The sequence shown here is derived from an EMBL/GenBank/DDBJ whole genome shotgun (WGS) entry which is preliminary data.</text>
</comment>
<protein>
    <recommendedName>
        <fullName evidence="7">SWIM-type domain-containing protein</fullName>
    </recommendedName>
</protein>
<evidence type="ECO:0008006" key="7">
    <source>
        <dbReference type="Google" id="ProtNLM"/>
    </source>
</evidence>
<evidence type="ECO:0000256" key="3">
    <source>
        <dbReference type="ARBA" id="ARBA00023172"/>
    </source>
</evidence>
<keyword evidence="1" id="KW-0815">Transposition</keyword>
<dbReference type="AlphaFoldDB" id="A0A2P4XI73"/>
<proteinExistence type="predicted"/>
<dbReference type="InterPro" id="IPR001207">
    <property type="entry name" value="Transposase_mutator"/>
</dbReference>
<dbReference type="GO" id="GO:0004803">
    <property type="term" value="F:transposase activity"/>
    <property type="evidence" value="ECO:0007669"/>
    <property type="project" value="InterPro"/>
</dbReference>
<dbReference type="EMBL" id="NCKW01010408">
    <property type="protein sequence ID" value="POM65240.1"/>
    <property type="molecule type" value="Genomic_DNA"/>
</dbReference>
<sequence length="364" mass="41099">MLPLYQGKTDKMVGAAISEFLVGEGIKVSASAISRIKRGIDDVNAVDRLESYQKLESYLKLEALGSIERFTVVSDRMKGLLSAVHDVYPKAGHRFCLRHIKGNINSHGISLTGKERGLINDMARADCERTFKNETPAAVDYLNGIDKKHWVKYKFQEQFKLPTYDEITSNLAEQANSWIGNDCRSAKPMDAFALYFRKLSELVSDRRQMASNWLTKFPGTDLVPLLSCERKRLIIVGDRCNVTPCMEGGRPRFVHPWRLVDLPAKERTCGNWQDTCFPCVHAISAAVSEGQPLDTLYDAKRMSIDYFNEMYRAPFRPWPTDVPLTTDPTVRVPPIQSDPPELGKRGLKPGPKPKHKRKKTKGGN</sequence>
<evidence type="ECO:0000256" key="2">
    <source>
        <dbReference type="ARBA" id="ARBA00023125"/>
    </source>
</evidence>
<dbReference type="Proteomes" id="UP000237271">
    <property type="component" value="Unassembled WGS sequence"/>
</dbReference>
<feature type="compositionally biased region" description="Low complexity" evidence="4">
    <location>
        <begin position="322"/>
        <end position="334"/>
    </location>
</feature>
<feature type="region of interest" description="Disordered" evidence="4">
    <location>
        <begin position="322"/>
        <end position="364"/>
    </location>
</feature>
<dbReference type="PANTHER" id="PTHR31973:SF187">
    <property type="entry name" value="MUTATOR TRANSPOSASE MUDRA PROTEIN"/>
    <property type="match status" value="1"/>
</dbReference>
<accession>A0A2P4XI73</accession>
<gene>
    <name evidence="5" type="ORF">PHPALM_19074</name>
</gene>
<keyword evidence="2" id="KW-0238">DNA-binding</keyword>
<feature type="compositionally biased region" description="Basic residues" evidence="4">
    <location>
        <begin position="345"/>
        <end position="364"/>
    </location>
</feature>
<dbReference type="GO" id="GO:0003677">
    <property type="term" value="F:DNA binding"/>
    <property type="evidence" value="ECO:0007669"/>
    <property type="project" value="UniProtKB-KW"/>
</dbReference>
<evidence type="ECO:0000256" key="1">
    <source>
        <dbReference type="ARBA" id="ARBA00022578"/>
    </source>
</evidence>
<dbReference type="OrthoDB" id="128916at2759"/>
<evidence type="ECO:0000313" key="6">
    <source>
        <dbReference type="Proteomes" id="UP000237271"/>
    </source>
</evidence>
<keyword evidence="6" id="KW-1185">Reference proteome</keyword>
<evidence type="ECO:0000256" key="4">
    <source>
        <dbReference type="SAM" id="MobiDB-lite"/>
    </source>
</evidence>
<dbReference type="GO" id="GO:0006313">
    <property type="term" value="P:DNA transposition"/>
    <property type="evidence" value="ECO:0007669"/>
    <property type="project" value="InterPro"/>
</dbReference>
<dbReference type="PROSITE" id="PS01007">
    <property type="entry name" value="TRANSPOSASE_MUTATOR"/>
    <property type="match status" value="1"/>
</dbReference>
<dbReference type="PANTHER" id="PTHR31973">
    <property type="entry name" value="POLYPROTEIN, PUTATIVE-RELATED"/>
    <property type="match status" value="1"/>
</dbReference>